<name>A0A0E9RI86_ANGAN</name>
<sequence>MNQLELFALHIRKATIG</sequence>
<evidence type="ECO:0000313" key="1">
    <source>
        <dbReference type="EMBL" id="JAH28517.1"/>
    </source>
</evidence>
<accession>A0A0E9RI86</accession>
<proteinExistence type="predicted"/>
<dbReference type="AlphaFoldDB" id="A0A0E9RI86"/>
<reference evidence="1" key="1">
    <citation type="submission" date="2014-11" db="EMBL/GenBank/DDBJ databases">
        <authorList>
            <person name="Amaro Gonzalez C."/>
        </authorList>
    </citation>
    <scope>NUCLEOTIDE SEQUENCE</scope>
</reference>
<reference evidence="1" key="2">
    <citation type="journal article" date="2015" name="Fish Shellfish Immunol.">
        <title>Early steps in the European eel (Anguilla anguilla)-Vibrio vulnificus interaction in the gills: Role of the RtxA13 toxin.</title>
        <authorList>
            <person name="Callol A."/>
            <person name="Pajuelo D."/>
            <person name="Ebbesson L."/>
            <person name="Teles M."/>
            <person name="MacKenzie S."/>
            <person name="Amaro C."/>
        </authorList>
    </citation>
    <scope>NUCLEOTIDE SEQUENCE</scope>
</reference>
<dbReference type="EMBL" id="GBXM01080060">
    <property type="protein sequence ID" value="JAH28517.1"/>
    <property type="molecule type" value="Transcribed_RNA"/>
</dbReference>
<organism evidence="1">
    <name type="scientific">Anguilla anguilla</name>
    <name type="common">European freshwater eel</name>
    <name type="synonym">Muraena anguilla</name>
    <dbReference type="NCBI Taxonomy" id="7936"/>
    <lineage>
        <taxon>Eukaryota</taxon>
        <taxon>Metazoa</taxon>
        <taxon>Chordata</taxon>
        <taxon>Craniata</taxon>
        <taxon>Vertebrata</taxon>
        <taxon>Euteleostomi</taxon>
        <taxon>Actinopterygii</taxon>
        <taxon>Neopterygii</taxon>
        <taxon>Teleostei</taxon>
        <taxon>Anguilliformes</taxon>
        <taxon>Anguillidae</taxon>
        <taxon>Anguilla</taxon>
    </lineage>
</organism>
<protein>
    <submittedName>
        <fullName evidence="1">Uncharacterized protein</fullName>
    </submittedName>
</protein>